<keyword evidence="2" id="KW-0229">DNA integration</keyword>
<accession>A0A3E0IDE7</accession>
<evidence type="ECO:0000256" key="1">
    <source>
        <dbReference type="ARBA" id="ARBA00008857"/>
    </source>
</evidence>
<dbReference type="InterPro" id="IPR011010">
    <property type="entry name" value="DNA_brk_join_enz"/>
</dbReference>
<dbReference type="InterPro" id="IPR044068">
    <property type="entry name" value="CB"/>
</dbReference>
<dbReference type="OrthoDB" id="9801717at2"/>
<feature type="domain" description="Core-binding (CB)" evidence="7">
    <location>
        <begin position="92"/>
        <end position="172"/>
    </location>
</feature>
<evidence type="ECO:0000256" key="3">
    <source>
        <dbReference type="ARBA" id="ARBA00023125"/>
    </source>
</evidence>
<name>A0A3E0IDE7_9FLAO</name>
<dbReference type="InterPro" id="IPR002104">
    <property type="entry name" value="Integrase_catalytic"/>
</dbReference>
<dbReference type="EMBL" id="QUNS01000001">
    <property type="protein sequence ID" value="REH56765.1"/>
    <property type="molecule type" value="Genomic_DNA"/>
</dbReference>
<keyword evidence="9" id="KW-1185">Reference proteome</keyword>
<dbReference type="Gene3D" id="1.10.150.130">
    <property type="match status" value="1"/>
</dbReference>
<dbReference type="SUPFAM" id="SSF56349">
    <property type="entry name" value="DNA breaking-rejoining enzymes"/>
    <property type="match status" value="1"/>
</dbReference>
<organism evidence="8 9">
    <name type="scientific">Tenacibaculum gallaicum</name>
    <dbReference type="NCBI Taxonomy" id="561505"/>
    <lineage>
        <taxon>Bacteria</taxon>
        <taxon>Pseudomonadati</taxon>
        <taxon>Bacteroidota</taxon>
        <taxon>Flavobacteriia</taxon>
        <taxon>Flavobacteriales</taxon>
        <taxon>Flavobacteriaceae</taxon>
        <taxon>Tenacibaculum</taxon>
    </lineage>
</organism>
<evidence type="ECO:0000259" key="6">
    <source>
        <dbReference type="PROSITE" id="PS51898"/>
    </source>
</evidence>
<feature type="domain" description="Tyr recombinase" evidence="6">
    <location>
        <begin position="189"/>
        <end position="361"/>
    </location>
</feature>
<gene>
    <name evidence="8" type="ORF">C7448_101810</name>
</gene>
<sequence>MKKITLSFFIHHKINQIKIEFDYDFTVKQYIKKHPLVKWSKTHKTFYLPFSKQNANSFCSYLNKNNYKVDYSQLVNKSRKRKQLPPLERKFYSSIGAFKKWLIQMRYSPNTIKTYISMIELFFRFNHQGNIQNITKKDIETFNNEYIIKNNFSSTFQNQLINAIKLFYKYNTNNKLNLNNLDRPRKSKKLPEVLSLDEVKLLLTSIKNVKHKTLLSLIYSCGLRIGEAINLKTNSIDLNRRLLHIKSGKGKKDRVVPVSPIMIELIRKYIKQYNPSIFLFEGQTKPKYSSISARQVLKRAINTCKINKNITLHTLRHSYATHLLENGTDIRFIQELLGHNNPKTTMIYTHISTTSLEKIKNPFDDFNI</sequence>
<evidence type="ECO:0000256" key="2">
    <source>
        <dbReference type="ARBA" id="ARBA00022908"/>
    </source>
</evidence>
<evidence type="ECO:0000313" key="9">
    <source>
        <dbReference type="Proteomes" id="UP000256884"/>
    </source>
</evidence>
<dbReference type="PANTHER" id="PTHR30349">
    <property type="entry name" value="PHAGE INTEGRASE-RELATED"/>
    <property type="match status" value="1"/>
</dbReference>
<dbReference type="InterPro" id="IPR013762">
    <property type="entry name" value="Integrase-like_cat_sf"/>
</dbReference>
<keyword evidence="3 5" id="KW-0238">DNA-binding</keyword>
<dbReference type="InterPro" id="IPR010998">
    <property type="entry name" value="Integrase_recombinase_N"/>
</dbReference>
<dbReference type="PROSITE" id="PS51900">
    <property type="entry name" value="CB"/>
    <property type="match status" value="1"/>
</dbReference>
<dbReference type="PANTHER" id="PTHR30349:SF64">
    <property type="entry name" value="PROPHAGE INTEGRASE INTD-RELATED"/>
    <property type="match status" value="1"/>
</dbReference>
<dbReference type="Gene3D" id="1.10.443.10">
    <property type="entry name" value="Intergrase catalytic core"/>
    <property type="match status" value="1"/>
</dbReference>
<protein>
    <submittedName>
        <fullName evidence="8">Site-specific recombinase XerD</fullName>
    </submittedName>
</protein>
<evidence type="ECO:0000313" key="8">
    <source>
        <dbReference type="EMBL" id="REH56765.1"/>
    </source>
</evidence>
<dbReference type="GO" id="GO:0006310">
    <property type="term" value="P:DNA recombination"/>
    <property type="evidence" value="ECO:0007669"/>
    <property type="project" value="UniProtKB-KW"/>
</dbReference>
<dbReference type="Proteomes" id="UP000256884">
    <property type="component" value="Unassembled WGS sequence"/>
</dbReference>
<evidence type="ECO:0000256" key="4">
    <source>
        <dbReference type="ARBA" id="ARBA00023172"/>
    </source>
</evidence>
<dbReference type="GO" id="GO:0003677">
    <property type="term" value="F:DNA binding"/>
    <property type="evidence" value="ECO:0007669"/>
    <property type="project" value="UniProtKB-UniRule"/>
</dbReference>
<dbReference type="Pfam" id="PF13495">
    <property type="entry name" value="Phage_int_SAM_4"/>
    <property type="match status" value="1"/>
</dbReference>
<dbReference type="RefSeq" id="WP_115900039.1">
    <property type="nucleotide sequence ID" value="NZ_QUNS01000001.1"/>
</dbReference>
<keyword evidence="4" id="KW-0233">DNA recombination</keyword>
<proteinExistence type="inferred from homology"/>
<comment type="similarity">
    <text evidence="1">Belongs to the 'phage' integrase family.</text>
</comment>
<dbReference type="InterPro" id="IPR050090">
    <property type="entry name" value="Tyrosine_recombinase_XerCD"/>
</dbReference>
<dbReference type="InterPro" id="IPR004107">
    <property type="entry name" value="Integrase_SAM-like_N"/>
</dbReference>
<dbReference type="AlphaFoldDB" id="A0A3E0IDE7"/>
<evidence type="ECO:0000259" key="7">
    <source>
        <dbReference type="PROSITE" id="PS51900"/>
    </source>
</evidence>
<dbReference type="PROSITE" id="PS51898">
    <property type="entry name" value="TYR_RECOMBINASE"/>
    <property type="match status" value="1"/>
</dbReference>
<evidence type="ECO:0000256" key="5">
    <source>
        <dbReference type="PROSITE-ProRule" id="PRU01248"/>
    </source>
</evidence>
<reference evidence="8 9" key="1">
    <citation type="submission" date="2018-08" db="EMBL/GenBank/DDBJ databases">
        <title>Genomic Encyclopedia of Type Strains, Phase IV (KMG-IV): sequencing the most valuable type-strain genomes for metagenomic binning, comparative biology and taxonomic classification.</title>
        <authorList>
            <person name="Goeker M."/>
        </authorList>
    </citation>
    <scope>NUCLEOTIDE SEQUENCE [LARGE SCALE GENOMIC DNA]</scope>
    <source>
        <strain evidence="8 9">DSM 18841</strain>
    </source>
</reference>
<dbReference type="GO" id="GO:0015074">
    <property type="term" value="P:DNA integration"/>
    <property type="evidence" value="ECO:0007669"/>
    <property type="project" value="UniProtKB-KW"/>
</dbReference>
<comment type="caution">
    <text evidence="8">The sequence shown here is derived from an EMBL/GenBank/DDBJ whole genome shotgun (WGS) entry which is preliminary data.</text>
</comment>
<dbReference type="Pfam" id="PF00589">
    <property type="entry name" value="Phage_integrase"/>
    <property type="match status" value="1"/>
</dbReference>